<accession>A0ABN0ZM73</accession>
<evidence type="ECO:0008006" key="3">
    <source>
        <dbReference type="Google" id="ProtNLM"/>
    </source>
</evidence>
<dbReference type="RefSeq" id="WP_343781435.1">
    <property type="nucleotide sequence ID" value="NZ_BAAACZ010000003.1"/>
</dbReference>
<evidence type="ECO:0000313" key="2">
    <source>
        <dbReference type="Proteomes" id="UP001500740"/>
    </source>
</evidence>
<dbReference type="InterPro" id="IPR025555">
    <property type="entry name" value="YppG"/>
</dbReference>
<dbReference type="Proteomes" id="UP001500740">
    <property type="component" value="Unassembled WGS sequence"/>
</dbReference>
<proteinExistence type="predicted"/>
<dbReference type="Pfam" id="PF14179">
    <property type="entry name" value="YppG"/>
    <property type="match status" value="1"/>
</dbReference>
<gene>
    <name evidence="1" type="ORF">GCM10008935_03970</name>
</gene>
<keyword evidence="2" id="KW-1185">Reference proteome</keyword>
<evidence type="ECO:0000313" key="1">
    <source>
        <dbReference type="EMBL" id="GAA0452522.1"/>
    </source>
</evidence>
<protein>
    <recommendedName>
        <fullName evidence="3">Spore coat protein</fullName>
    </recommendedName>
</protein>
<dbReference type="EMBL" id="BAAACZ010000003">
    <property type="protein sequence ID" value="GAA0452522.1"/>
    <property type="molecule type" value="Genomic_DNA"/>
</dbReference>
<comment type="caution">
    <text evidence="1">The sequence shown here is derived from an EMBL/GenBank/DDBJ whole genome shotgun (WGS) entry which is preliminary data.</text>
</comment>
<name>A0ABN0ZM73_9BACI</name>
<organism evidence="1 2">
    <name type="scientific">Alkalibacillus silvisoli</name>
    <dbReference type="NCBI Taxonomy" id="392823"/>
    <lineage>
        <taxon>Bacteria</taxon>
        <taxon>Bacillati</taxon>
        <taxon>Bacillota</taxon>
        <taxon>Bacilli</taxon>
        <taxon>Bacillales</taxon>
        <taxon>Bacillaceae</taxon>
        <taxon>Alkalibacillus</taxon>
    </lineage>
</organism>
<sequence>MYRNDYGVYPWAQGPNDPYYNYDLYHSGMYNAMPMETTGGYQHFYPDYQQFQTYDMPQQPIFPTHYDEQPFIMQHDQQTMTPSQKQMLMQYFQDENGEVDLDKVFKTLGQVVQITQQVSPLLKGLNSMVRDS</sequence>
<reference evidence="1 2" key="1">
    <citation type="journal article" date="2019" name="Int. J. Syst. Evol. Microbiol.">
        <title>The Global Catalogue of Microorganisms (GCM) 10K type strain sequencing project: providing services to taxonomists for standard genome sequencing and annotation.</title>
        <authorList>
            <consortium name="The Broad Institute Genomics Platform"/>
            <consortium name="The Broad Institute Genome Sequencing Center for Infectious Disease"/>
            <person name="Wu L."/>
            <person name="Ma J."/>
        </authorList>
    </citation>
    <scope>NUCLEOTIDE SEQUENCE [LARGE SCALE GENOMIC DNA]</scope>
    <source>
        <strain evidence="1 2">JCM 14193</strain>
    </source>
</reference>